<keyword evidence="7" id="KW-1185">Reference proteome</keyword>
<proteinExistence type="inferred from homology"/>
<dbReference type="GO" id="GO:0004315">
    <property type="term" value="F:3-oxoacyl-[acyl-carrier-protein] synthase activity"/>
    <property type="evidence" value="ECO:0007669"/>
    <property type="project" value="InterPro"/>
</dbReference>
<dbReference type="PROSITE" id="PS52004">
    <property type="entry name" value="KS3_2"/>
    <property type="match status" value="1"/>
</dbReference>
<protein>
    <submittedName>
        <fullName evidence="6">3-oxoacyl-ACP synthase</fullName>
    </submittedName>
</protein>
<dbReference type="EMBL" id="MRCA01000015">
    <property type="protein sequence ID" value="OKH11868.1"/>
    <property type="molecule type" value="Genomic_DNA"/>
</dbReference>
<name>A0A1U7GUV1_9CYAN</name>
<evidence type="ECO:0000256" key="2">
    <source>
        <dbReference type="ARBA" id="ARBA00022679"/>
    </source>
</evidence>
<keyword evidence="2 3" id="KW-0808">Transferase</keyword>
<dbReference type="InterPro" id="IPR000794">
    <property type="entry name" value="Beta-ketoacyl_synthase"/>
</dbReference>
<gene>
    <name evidence="6" type="ORF">NIES592_20565</name>
</gene>
<dbReference type="OrthoDB" id="9808669at2"/>
<dbReference type="AlphaFoldDB" id="A0A1U7GUV1"/>
<dbReference type="GO" id="GO:0006633">
    <property type="term" value="P:fatty acid biosynthetic process"/>
    <property type="evidence" value="ECO:0007669"/>
    <property type="project" value="InterPro"/>
</dbReference>
<evidence type="ECO:0000259" key="5">
    <source>
        <dbReference type="PROSITE" id="PS52004"/>
    </source>
</evidence>
<evidence type="ECO:0000256" key="4">
    <source>
        <dbReference type="SAM" id="MobiDB-lite"/>
    </source>
</evidence>
<reference evidence="6 7" key="1">
    <citation type="submission" date="2016-11" db="EMBL/GenBank/DDBJ databases">
        <title>Draft Genome Sequences of Nine Cyanobacterial Strains from Diverse Habitats.</title>
        <authorList>
            <person name="Zhu T."/>
            <person name="Hou S."/>
            <person name="Lu X."/>
            <person name="Hess W.R."/>
        </authorList>
    </citation>
    <scope>NUCLEOTIDE SEQUENCE [LARGE SCALE GENOMIC DNA]</scope>
    <source>
        <strain evidence="6 7">NIES-592</strain>
    </source>
</reference>
<comment type="caution">
    <text evidence="6">The sequence shown here is derived from an EMBL/GenBank/DDBJ whole genome shotgun (WGS) entry which is preliminary data.</text>
</comment>
<dbReference type="SUPFAM" id="SSF53901">
    <property type="entry name" value="Thiolase-like"/>
    <property type="match status" value="2"/>
</dbReference>
<dbReference type="Gene3D" id="3.40.47.10">
    <property type="match status" value="1"/>
</dbReference>
<dbReference type="InterPro" id="IPR020841">
    <property type="entry name" value="PKS_Beta-ketoAc_synthase_dom"/>
</dbReference>
<dbReference type="Pfam" id="PF00109">
    <property type="entry name" value="ketoacyl-synt"/>
    <property type="match status" value="1"/>
</dbReference>
<feature type="domain" description="Ketosynthase family 3 (KS3)" evidence="5">
    <location>
        <begin position="1"/>
        <end position="449"/>
    </location>
</feature>
<dbReference type="InterPro" id="IPR014030">
    <property type="entry name" value="Ketoacyl_synth_N"/>
</dbReference>
<sequence>MVEVVVTGISLVSALGKSLVDSWQLLLAGKSGIHIYQPFPELEPRPLGLIDKQPAQVRVLTQQLVASVLHDAGLVSPLPNCGVVIGSSRSHQAAWEEMARWMYLEVESGRSEINIFPPHPSYPTLTGSPPGTLREAGLRPSTGVRNRDGKRSQCGGRVSRHKAPGVRDCDPLTATASTHPPYSSWLDTLPHMNAIATARQIGATGIVLAPMAACATGIWAIAQATFLIQSGQCQQVLTGATEAAITPLTLTGFQKMGALAKTGAYPFDLHREGLVLGEGGAMLILESAESAKQRQAKVYGKILGFGLTTDAYHPNTPEPAGKSAIAAIKQCLERSHLTPKDIDYIHAHGTATQINDKTESKIIQYLFPQSVPVSSTKGATGHTIGASGALGVAFCLMALQQQILPPCVGLKQPEFDLNFVSKAHQTKVERVLCFSFGFGGQNAVIALEK</sequence>
<comment type="similarity">
    <text evidence="1 3">Belongs to the thiolase-like superfamily. Beta-ketoacyl-ACP synthases family.</text>
</comment>
<dbReference type="CDD" id="cd00834">
    <property type="entry name" value="KAS_I_II"/>
    <property type="match status" value="1"/>
</dbReference>
<feature type="region of interest" description="Disordered" evidence="4">
    <location>
        <begin position="122"/>
        <end position="169"/>
    </location>
</feature>
<dbReference type="InterPro" id="IPR016039">
    <property type="entry name" value="Thiolase-like"/>
</dbReference>
<dbReference type="PROSITE" id="PS00606">
    <property type="entry name" value="KS3_1"/>
    <property type="match status" value="1"/>
</dbReference>
<evidence type="ECO:0000313" key="6">
    <source>
        <dbReference type="EMBL" id="OKH11868.1"/>
    </source>
</evidence>
<dbReference type="RefSeq" id="WP_073556755.1">
    <property type="nucleotide sequence ID" value="NZ_MRCA01000015.1"/>
</dbReference>
<dbReference type="Pfam" id="PF02801">
    <property type="entry name" value="Ketoacyl-synt_C"/>
    <property type="match status" value="1"/>
</dbReference>
<evidence type="ECO:0000256" key="1">
    <source>
        <dbReference type="ARBA" id="ARBA00008467"/>
    </source>
</evidence>
<dbReference type="NCBIfam" id="NF004618">
    <property type="entry name" value="PRK05952.1"/>
    <property type="match status" value="1"/>
</dbReference>
<evidence type="ECO:0000313" key="7">
    <source>
        <dbReference type="Proteomes" id="UP000186391"/>
    </source>
</evidence>
<dbReference type="SMART" id="SM00825">
    <property type="entry name" value="PKS_KS"/>
    <property type="match status" value="1"/>
</dbReference>
<dbReference type="Proteomes" id="UP000186391">
    <property type="component" value="Unassembled WGS sequence"/>
</dbReference>
<dbReference type="PANTHER" id="PTHR11712">
    <property type="entry name" value="POLYKETIDE SYNTHASE-RELATED"/>
    <property type="match status" value="1"/>
</dbReference>
<dbReference type="InterPro" id="IPR018201">
    <property type="entry name" value="Ketoacyl_synth_AS"/>
</dbReference>
<organism evidence="6 7">
    <name type="scientific">Fischerella major NIES-592</name>
    <dbReference type="NCBI Taxonomy" id="210994"/>
    <lineage>
        <taxon>Bacteria</taxon>
        <taxon>Bacillati</taxon>
        <taxon>Cyanobacteriota</taxon>
        <taxon>Cyanophyceae</taxon>
        <taxon>Nostocales</taxon>
        <taxon>Hapalosiphonaceae</taxon>
        <taxon>Fischerella</taxon>
    </lineage>
</organism>
<evidence type="ECO:0000256" key="3">
    <source>
        <dbReference type="RuleBase" id="RU003694"/>
    </source>
</evidence>
<dbReference type="PANTHER" id="PTHR11712:SF347">
    <property type="entry name" value="BETA KETOACYL-ACYL CARRIER PROTEIN SYNTHASE"/>
    <property type="match status" value="1"/>
</dbReference>
<dbReference type="InterPro" id="IPR014031">
    <property type="entry name" value="Ketoacyl_synth_C"/>
</dbReference>
<accession>A0A1U7GUV1</accession>